<reference evidence="18" key="1">
    <citation type="submission" date="2016-11" db="UniProtKB">
        <authorList>
            <consortium name="WormBaseParasite"/>
        </authorList>
    </citation>
    <scope>IDENTIFICATION</scope>
</reference>
<dbReference type="GO" id="GO:0008270">
    <property type="term" value="F:zinc ion binding"/>
    <property type="evidence" value="ECO:0007669"/>
    <property type="project" value="UniProtKB-KW"/>
</dbReference>
<feature type="domain" description="Helicase ATP-binding" evidence="14">
    <location>
        <begin position="844"/>
        <end position="983"/>
    </location>
</feature>
<dbReference type="InterPro" id="IPR014001">
    <property type="entry name" value="Helicase_ATP-bd"/>
</dbReference>
<evidence type="ECO:0000256" key="12">
    <source>
        <dbReference type="SAM" id="MobiDB-lite"/>
    </source>
</evidence>
<dbReference type="PROSITE" id="PS00518">
    <property type="entry name" value="ZF_RING_1"/>
    <property type="match status" value="1"/>
</dbReference>
<feature type="region of interest" description="Disordered" evidence="12">
    <location>
        <begin position="746"/>
        <end position="805"/>
    </location>
</feature>
<dbReference type="Gene3D" id="3.40.50.150">
    <property type="entry name" value="Vaccinia Virus protein VP39"/>
    <property type="match status" value="1"/>
</dbReference>
<evidence type="ECO:0000256" key="11">
    <source>
        <dbReference type="SAM" id="Coils"/>
    </source>
</evidence>
<name>A0A1I8JS45_9PLAT</name>
<evidence type="ECO:0000256" key="8">
    <source>
        <dbReference type="ARBA" id="ARBA00022840"/>
    </source>
</evidence>
<evidence type="ECO:0000256" key="7">
    <source>
        <dbReference type="ARBA" id="ARBA00022833"/>
    </source>
</evidence>
<feature type="short sequence motif" description="Q motif" evidence="10">
    <location>
        <begin position="813"/>
        <end position="841"/>
    </location>
</feature>
<keyword evidence="17" id="KW-1185">Reference proteome</keyword>
<evidence type="ECO:0000259" key="15">
    <source>
        <dbReference type="PROSITE" id="PS51194"/>
    </source>
</evidence>
<feature type="compositionally biased region" description="Basic residues" evidence="12">
    <location>
        <begin position="648"/>
        <end position="665"/>
    </location>
</feature>
<evidence type="ECO:0000259" key="16">
    <source>
        <dbReference type="PROSITE" id="PS51195"/>
    </source>
</evidence>
<dbReference type="GO" id="GO:0003676">
    <property type="term" value="F:nucleic acid binding"/>
    <property type="evidence" value="ECO:0007669"/>
    <property type="project" value="InterPro"/>
</dbReference>
<feature type="compositionally biased region" description="Acidic residues" evidence="12">
    <location>
        <begin position="686"/>
        <end position="695"/>
    </location>
</feature>
<dbReference type="PROSITE" id="PS51195">
    <property type="entry name" value="Q_MOTIF"/>
    <property type="match status" value="1"/>
</dbReference>
<dbReference type="PROSITE" id="PS51192">
    <property type="entry name" value="HELICASE_ATP_BIND_1"/>
    <property type="match status" value="1"/>
</dbReference>
<dbReference type="SUPFAM" id="SSF52540">
    <property type="entry name" value="P-loop containing nucleoside triphosphate hydrolases"/>
    <property type="match status" value="1"/>
</dbReference>
<evidence type="ECO:0000256" key="10">
    <source>
        <dbReference type="PROSITE-ProRule" id="PRU00552"/>
    </source>
</evidence>
<dbReference type="Gene3D" id="3.30.40.10">
    <property type="entry name" value="Zinc/RING finger domain, C3HC4 (zinc finger)"/>
    <property type="match status" value="2"/>
</dbReference>
<dbReference type="InterPro" id="IPR017907">
    <property type="entry name" value="Znf_RING_CS"/>
</dbReference>
<dbReference type="SUPFAM" id="SSF57850">
    <property type="entry name" value="RING/U-box"/>
    <property type="match status" value="2"/>
</dbReference>
<evidence type="ECO:0000256" key="2">
    <source>
        <dbReference type="ARBA" id="ARBA00022723"/>
    </source>
</evidence>
<feature type="compositionally biased region" description="Basic and acidic residues" evidence="12">
    <location>
        <begin position="638"/>
        <end position="647"/>
    </location>
</feature>
<dbReference type="InterPro" id="IPR014014">
    <property type="entry name" value="RNA_helicase_DEAD_Q_motif"/>
</dbReference>
<dbReference type="Pfam" id="PF13445">
    <property type="entry name" value="zf-RING_UBOX"/>
    <property type="match status" value="1"/>
</dbReference>
<keyword evidence="8" id="KW-0067">ATP-binding</keyword>
<feature type="compositionally biased region" description="Low complexity" evidence="12">
    <location>
        <begin position="756"/>
        <end position="767"/>
    </location>
</feature>
<keyword evidence="5" id="KW-0378">Hydrolase</keyword>
<feature type="region of interest" description="Disordered" evidence="12">
    <location>
        <begin position="610"/>
        <end position="730"/>
    </location>
</feature>
<evidence type="ECO:0000256" key="9">
    <source>
        <dbReference type="PROSITE-ProRule" id="PRU00175"/>
    </source>
</evidence>
<feature type="domain" description="Helicase C-terminal" evidence="15">
    <location>
        <begin position="994"/>
        <end position="1159"/>
    </location>
</feature>
<feature type="domain" description="DEAD-box RNA helicase Q" evidence="16">
    <location>
        <begin position="813"/>
        <end position="841"/>
    </location>
</feature>
<dbReference type="Proteomes" id="UP000095280">
    <property type="component" value="Unplaced"/>
</dbReference>
<feature type="compositionally biased region" description="Acidic residues" evidence="12">
    <location>
        <begin position="1394"/>
        <end position="1403"/>
    </location>
</feature>
<feature type="region of interest" description="Disordered" evidence="12">
    <location>
        <begin position="1346"/>
        <end position="1413"/>
    </location>
</feature>
<keyword evidence="2" id="KW-0479">Metal-binding</keyword>
<accession>A0A1I8JS45</accession>
<keyword evidence="7" id="KW-0862">Zinc</keyword>
<proteinExistence type="predicted"/>
<dbReference type="GO" id="GO:0005829">
    <property type="term" value="C:cytosol"/>
    <property type="evidence" value="ECO:0007669"/>
    <property type="project" value="TreeGrafter"/>
</dbReference>
<evidence type="ECO:0000256" key="1">
    <source>
        <dbReference type="ARBA" id="ARBA00012552"/>
    </source>
</evidence>
<dbReference type="InterPro" id="IPR027417">
    <property type="entry name" value="P-loop_NTPase"/>
</dbReference>
<dbReference type="InterPro" id="IPR013083">
    <property type="entry name" value="Znf_RING/FYVE/PHD"/>
</dbReference>
<dbReference type="GO" id="GO:0003724">
    <property type="term" value="F:RNA helicase activity"/>
    <property type="evidence" value="ECO:0007669"/>
    <property type="project" value="UniProtKB-EC"/>
</dbReference>
<dbReference type="PANTHER" id="PTHR47959:SF1">
    <property type="entry name" value="ATP-DEPENDENT RNA HELICASE DBPA"/>
    <property type="match status" value="1"/>
</dbReference>
<dbReference type="Pfam" id="PF00097">
    <property type="entry name" value="zf-C3HC4"/>
    <property type="match status" value="1"/>
</dbReference>
<evidence type="ECO:0000256" key="3">
    <source>
        <dbReference type="ARBA" id="ARBA00022741"/>
    </source>
</evidence>
<dbReference type="InterPro" id="IPR018957">
    <property type="entry name" value="Znf_C3HC4_RING-type"/>
</dbReference>
<dbReference type="SMART" id="SM00184">
    <property type="entry name" value="RING"/>
    <property type="match status" value="2"/>
</dbReference>
<protein>
    <recommendedName>
        <fullName evidence="1">RNA helicase</fullName>
        <ecNumber evidence="1">3.6.4.13</ecNumber>
    </recommendedName>
</protein>
<evidence type="ECO:0000259" key="13">
    <source>
        <dbReference type="PROSITE" id="PS50089"/>
    </source>
</evidence>
<dbReference type="CDD" id="cd18787">
    <property type="entry name" value="SF2_C_DEAD"/>
    <property type="match status" value="1"/>
</dbReference>
<dbReference type="SUPFAM" id="SSF53335">
    <property type="entry name" value="S-adenosyl-L-methionine-dependent methyltransferases"/>
    <property type="match status" value="1"/>
</dbReference>
<dbReference type="Pfam" id="PF00270">
    <property type="entry name" value="DEAD"/>
    <property type="match status" value="1"/>
</dbReference>
<dbReference type="InterPro" id="IPR011545">
    <property type="entry name" value="DEAD/DEAH_box_helicase_dom"/>
</dbReference>
<dbReference type="PANTHER" id="PTHR47959">
    <property type="entry name" value="ATP-DEPENDENT RNA HELICASE RHLE-RELATED"/>
    <property type="match status" value="1"/>
</dbReference>
<dbReference type="InterPro" id="IPR001650">
    <property type="entry name" value="Helicase_C-like"/>
</dbReference>
<feature type="coiled-coil region" evidence="11">
    <location>
        <begin position="163"/>
        <end position="190"/>
    </location>
</feature>
<dbReference type="Pfam" id="PF00271">
    <property type="entry name" value="Helicase_C"/>
    <property type="match status" value="1"/>
</dbReference>
<dbReference type="InterPro" id="IPR050079">
    <property type="entry name" value="DEAD_box_RNA_helicase"/>
</dbReference>
<feature type="compositionally biased region" description="Basic and acidic residues" evidence="12">
    <location>
        <begin position="676"/>
        <end position="685"/>
    </location>
</feature>
<keyword evidence="4 9" id="KW-0863">Zinc-finger</keyword>
<dbReference type="Pfam" id="PF10294">
    <property type="entry name" value="Methyltransf_16"/>
    <property type="match status" value="1"/>
</dbReference>
<feature type="coiled-coil region" evidence="11">
    <location>
        <begin position="1248"/>
        <end position="1323"/>
    </location>
</feature>
<feature type="domain" description="RING-type" evidence="13">
    <location>
        <begin position="22"/>
        <end position="64"/>
    </location>
</feature>
<dbReference type="InterPro" id="IPR029063">
    <property type="entry name" value="SAM-dependent_MTases_sf"/>
</dbReference>
<sequence>MATSEKTNNKDDLPSAEQLLNCSVCHRMVSDPRLLPCSHSVCLRCVDSVRDPTDRRTGSCPVCQAKLELPQNSNQLHRDVMKFRLAESVKASVVSTKPCTHSDCKKMSKSVSALSSRAMCEQHLQAELDRLAAEAASLREPVAAALAPASRLSGICGRAAEKKQSLEATQREVESKFERLREQLEDAETLALKAVRIDIERSSSCSESAESIRAQLEQFQSMDASGKLIKSVGIEDSKLWHFSPESDQLTVSHSSCGVQYVSVFNINLEKIRTVVISASSISSVFAVGPKFMLVDFGDGKVSRVDVDSRSISELAQLDRLVGRHRRTTAEPGAFALFFGAGNAVFVEGKHAVAVNKSGQVVQALQLKNKVSRTATVVRMANIPWRFDSPYADERNSPVRNFCLAGHRLAIVQDLTSGPIGPAEGTTGRRLWSAGFLLANLISKSADCLPAELRRSLSIGRQRQRQVLELGAGCGLPSLVCACRGAQVVATDSADSLPHLRRSIDANASLPDQTKTSIEVAALDWANPNKELLLGRDWLAVIGADLFFDPAASAALFDLTLMPLLQSRPGLVCAFVFKRRGLAGEAEFLDRLRQAAGDGRLEWSSEELQPMPEFADPSQHRLPKPVQPPRLASSASELGVKRPAEKRREAKQKKKQQKANAKKQLKEKRQQQSADVSMRDHSQRESADEDDDDDEVALNPDFKFDLPAAKPHQPLSQPPEPKLRAHGEKTNVDALIQRRLLRQKPADADADLEAAADDPASGSAAPQAEAPIDPDLVDADEVKPKAKKGRKQAAGPATPGFADEIDRPDLPAGSSFLALNLSRPLLRALAELSWSRPTPIQAACVPIALAGRDICACARTGSGKTAAFLLPVIERLLYKPAGPPVTRVLVLSPTRELAVQIHSVAEQLLRYCGRRVSLSLSAGGLDLRGPDIVVATPGRLIDHAHNAPSFHLRNIEILVLLFSATMTDDVRELSAMALRNPVKLFLSDKADVTLRLQQEFVRIREQRESDREAIVAALVQRSFNERCIVFCPTRRLCHRMHVLLGLLGVSCAELHSSLSQAQRLEALERFHKAEVGVLLATDLVSRGLDIQGVRTVINYSLPDTLKVYTHRVGRTARAGKQGLAISLAGEAERPLLKQIVRKAPIPVKLRTVPKSTVAAYRERIAALEPDVSAVMQEERLEVDTALKAAQHSHKLPGYFQAPINCPICREQLDGESECSALTSCGHVFHASCEQRRLAERQSRDAEWRATDASRQLTEANRRCDNFKERLEEAEKELGRGLATRLRAGGCGEEDGRVAEVGASEEKLRSDLANQQEQNRLLAMELDLVSRTLALQAASNGDSICSAMPRLRPRLPPDLPGRLALRPGPPSHLSSLQDARPVTPAPVVLFSRGDDEQSDGGEDETAERKRARAEG</sequence>
<evidence type="ECO:0000256" key="4">
    <source>
        <dbReference type="ARBA" id="ARBA00022771"/>
    </source>
</evidence>
<dbReference type="GO" id="GO:0005524">
    <property type="term" value="F:ATP binding"/>
    <property type="evidence" value="ECO:0007669"/>
    <property type="project" value="UniProtKB-KW"/>
</dbReference>
<dbReference type="SMART" id="SM00487">
    <property type="entry name" value="DEXDc"/>
    <property type="match status" value="1"/>
</dbReference>
<dbReference type="InterPro" id="IPR001841">
    <property type="entry name" value="Znf_RING"/>
</dbReference>
<dbReference type="InterPro" id="IPR027370">
    <property type="entry name" value="Znf-RING_euk"/>
</dbReference>
<dbReference type="PROSITE" id="PS50089">
    <property type="entry name" value="ZF_RING_2"/>
    <property type="match status" value="2"/>
</dbReference>
<evidence type="ECO:0000313" key="18">
    <source>
        <dbReference type="WBParaSite" id="snap_masked-unitig_5536-processed-gene-0.1-mRNA-1"/>
    </source>
</evidence>
<evidence type="ECO:0000259" key="14">
    <source>
        <dbReference type="PROSITE" id="PS51192"/>
    </source>
</evidence>
<dbReference type="SMART" id="SM00490">
    <property type="entry name" value="HELICc"/>
    <property type="match status" value="1"/>
</dbReference>
<dbReference type="WBParaSite" id="snap_masked-unitig_5536-processed-gene-0.1-mRNA-1">
    <property type="protein sequence ID" value="snap_masked-unitig_5536-processed-gene-0.1-mRNA-1"/>
    <property type="gene ID" value="snap_masked-unitig_5536-processed-gene-0.1"/>
</dbReference>
<evidence type="ECO:0000313" key="17">
    <source>
        <dbReference type="Proteomes" id="UP000095280"/>
    </source>
</evidence>
<keyword evidence="6" id="KW-0347">Helicase</keyword>
<keyword evidence="3" id="KW-0547">Nucleotide-binding</keyword>
<feature type="compositionally biased region" description="Basic and acidic residues" evidence="12">
    <location>
        <begin position="720"/>
        <end position="730"/>
    </location>
</feature>
<dbReference type="EC" id="3.6.4.13" evidence="1"/>
<evidence type="ECO:0000256" key="5">
    <source>
        <dbReference type="ARBA" id="ARBA00022801"/>
    </source>
</evidence>
<dbReference type="GO" id="GO:0016787">
    <property type="term" value="F:hydrolase activity"/>
    <property type="evidence" value="ECO:0007669"/>
    <property type="project" value="UniProtKB-KW"/>
</dbReference>
<feature type="domain" description="RING-type" evidence="13">
    <location>
        <begin position="1204"/>
        <end position="1231"/>
    </location>
</feature>
<dbReference type="CDD" id="cd16448">
    <property type="entry name" value="RING-H2"/>
    <property type="match status" value="1"/>
</dbReference>
<evidence type="ECO:0000256" key="6">
    <source>
        <dbReference type="ARBA" id="ARBA00022806"/>
    </source>
</evidence>
<feature type="compositionally biased region" description="Basic and acidic residues" evidence="12">
    <location>
        <begin position="1404"/>
        <end position="1413"/>
    </location>
</feature>
<keyword evidence="11" id="KW-0175">Coiled coil</keyword>
<dbReference type="PROSITE" id="PS51194">
    <property type="entry name" value="HELICASE_CTER"/>
    <property type="match status" value="1"/>
</dbReference>
<dbReference type="InterPro" id="IPR019410">
    <property type="entry name" value="Methyltransf_16"/>
</dbReference>
<organism evidence="17 18">
    <name type="scientific">Macrostomum lignano</name>
    <dbReference type="NCBI Taxonomy" id="282301"/>
    <lineage>
        <taxon>Eukaryota</taxon>
        <taxon>Metazoa</taxon>
        <taxon>Spiralia</taxon>
        <taxon>Lophotrochozoa</taxon>
        <taxon>Platyhelminthes</taxon>
        <taxon>Rhabditophora</taxon>
        <taxon>Macrostomorpha</taxon>
        <taxon>Macrostomida</taxon>
        <taxon>Macrostomidae</taxon>
        <taxon>Macrostomum</taxon>
    </lineage>
</organism>
<dbReference type="Gene3D" id="3.40.50.300">
    <property type="entry name" value="P-loop containing nucleotide triphosphate hydrolases"/>
    <property type="match status" value="2"/>
</dbReference>